<keyword evidence="3" id="KW-0804">Transcription</keyword>
<feature type="domain" description="HTH marR-type" evidence="4">
    <location>
        <begin position="13"/>
        <end position="145"/>
    </location>
</feature>
<dbReference type="GO" id="GO:0003677">
    <property type="term" value="F:DNA binding"/>
    <property type="evidence" value="ECO:0007669"/>
    <property type="project" value="UniProtKB-KW"/>
</dbReference>
<keyword evidence="1" id="KW-0805">Transcription regulation</keyword>
<keyword evidence="2" id="KW-0238">DNA-binding</keyword>
<proteinExistence type="predicted"/>
<protein>
    <submittedName>
        <fullName evidence="5">MarR family transcriptional regulator</fullName>
    </submittedName>
</protein>
<dbReference type="InterPro" id="IPR039422">
    <property type="entry name" value="MarR/SlyA-like"/>
</dbReference>
<name>A0A356W3G0_9PROT</name>
<evidence type="ECO:0000256" key="2">
    <source>
        <dbReference type="ARBA" id="ARBA00023125"/>
    </source>
</evidence>
<dbReference type="GO" id="GO:0006950">
    <property type="term" value="P:response to stress"/>
    <property type="evidence" value="ECO:0007669"/>
    <property type="project" value="TreeGrafter"/>
</dbReference>
<evidence type="ECO:0000313" key="5">
    <source>
        <dbReference type="EMBL" id="HBQ48159.1"/>
    </source>
</evidence>
<organism evidence="5 6">
    <name type="scientific">Hyphomonas atlantica</name>
    <dbReference type="NCBI Taxonomy" id="1280948"/>
    <lineage>
        <taxon>Bacteria</taxon>
        <taxon>Pseudomonadati</taxon>
        <taxon>Pseudomonadota</taxon>
        <taxon>Alphaproteobacteria</taxon>
        <taxon>Hyphomonadales</taxon>
        <taxon>Hyphomonadaceae</taxon>
        <taxon>Hyphomonas</taxon>
    </lineage>
</organism>
<dbReference type="PANTHER" id="PTHR33164">
    <property type="entry name" value="TRANSCRIPTIONAL REGULATOR, MARR FAMILY"/>
    <property type="match status" value="1"/>
</dbReference>
<dbReference type="AlphaFoldDB" id="A0A356W3G0"/>
<dbReference type="InterPro" id="IPR036388">
    <property type="entry name" value="WH-like_DNA-bd_sf"/>
</dbReference>
<evidence type="ECO:0000313" key="6">
    <source>
        <dbReference type="Proteomes" id="UP000263957"/>
    </source>
</evidence>
<sequence>MTKIDTQGALSEGRYLAFLIVEAARLQRTVFDRRVRKMGFTRTQWLALRRVCDQPGVSQSELADLLEVEKASAGRLIDKLEEFGWLERRPDDTDRRIKRIYMTALGRRIHREVSPIAEAMVEEELSGLSRKERETLTDLLLNVKQRLQEMASDNDTIQSTELEKINAE</sequence>
<dbReference type="InterPro" id="IPR036390">
    <property type="entry name" value="WH_DNA-bd_sf"/>
</dbReference>
<dbReference type="PROSITE" id="PS50995">
    <property type="entry name" value="HTH_MARR_2"/>
    <property type="match status" value="1"/>
</dbReference>
<dbReference type="Proteomes" id="UP000263957">
    <property type="component" value="Unassembled WGS sequence"/>
</dbReference>
<evidence type="ECO:0000256" key="1">
    <source>
        <dbReference type="ARBA" id="ARBA00023015"/>
    </source>
</evidence>
<dbReference type="PRINTS" id="PR00598">
    <property type="entry name" value="HTHMARR"/>
</dbReference>
<evidence type="ECO:0000256" key="3">
    <source>
        <dbReference type="ARBA" id="ARBA00023163"/>
    </source>
</evidence>
<accession>A0A356W3G0</accession>
<comment type="caution">
    <text evidence="5">The sequence shown here is derived from an EMBL/GenBank/DDBJ whole genome shotgun (WGS) entry which is preliminary data.</text>
</comment>
<evidence type="ECO:0000259" key="4">
    <source>
        <dbReference type="PROSITE" id="PS50995"/>
    </source>
</evidence>
<dbReference type="PROSITE" id="PS01117">
    <property type="entry name" value="HTH_MARR_1"/>
    <property type="match status" value="1"/>
</dbReference>
<dbReference type="PANTHER" id="PTHR33164:SF64">
    <property type="entry name" value="TRANSCRIPTIONAL REGULATOR SLYA"/>
    <property type="match status" value="1"/>
</dbReference>
<dbReference type="SUPFAM" id="SSF46785">
    <property type="entry name" value="Winged helix' DNA-binding domain"/>
    <property type="match status" value="1"/>
</dbReference>
<dbReference type="Gene3D" id="1.10.10.10">
    <property type="entry name" value="Winged helix-like DNA-binding domain superfamily/Winged helix DNA-binding domain"/>
    <property type="match status" value="1"/>
</dbReference>
<dbReference type="InterPro" id="IPR023187">
    <property type="entry name" value="Tscrpt_reg_MarR-type_CS"/>
</dbReference>
<dbReference type="EMBL" id="DOGS01000095">
    <property type="protein sequence ID" value="HBQ48159.1"/>
    <property type="molecule type" value="Genomic_DNA"/>
</dbReference>
<reference evidence="5 6" key="1">
    <citation type="journal article" date="2018" name="Nat. Biotechnol.">
        <title>A standardized bacterial taxonomy based on genome phylogeny substantially revises the tree of life.</title>
        <authorList>
            <person name="Parks D.H."/>
            <person name="Chuvochina M."/>
            <person name="Waite D.W."/>
            <person name="Rinke C."/>
            <person name="Skarshewski A."/>
            <person name="Chaumeil P.A."/>
            <person name="Hugenholtz P."/>
        </authorList>
    </citation>
    <scope>NUCLEOTIDE SEQUENCE [LARGE SCALE GENOMIC DNA]</scope>
    <source>
        <strain evidence="5">UBA10378</strain>
    </source>
</reference>
<dbReference type="Pfam" id="PF01047">
    <property type="entry name" value="MarR"/>
    <property type="match status" value="1"/>
</dbReference>
<gene>
    <name evidence="5" type="ORF">DD728_04610</name>
</gene>
<dbReference type="SMART" id="SM00347">
    <property type="entry name" value="HTH_MARR"/>
    <property type="match status" value="1"/>
</dbReference>
<dbReference type="GO" id="GO:0003700">
    <property type="term" value="F:DNA-binding transcription factor activity"/>
    <property type="evidence" value="ECO:0007669"/>
    <property type="project" value="InterPro"/>
</dbReference>
<dbReference type="InterPro" id="IPR000835">
    <property type="entry name" value="HTH_MarR-typ"/>
</dbReference>